<feature type="transmembrane region" description="Helical" evidence="7">
    <location>
        <begin position="93"/>
        <end position="117"/>
    </location>
</feature>
<proteinExistence type="predicted"/>
<sequence>MQDQHASALAQEQSKHLQKSLGRLDILLLVVSAVISIEVLGQVSGFGVETFTWTLVMAITFLIPYGLIFAEVGGTFTDEGGIYVWTKLAFGRVAAAVAALLTWVTQPVWVGGAMSFVAVETWSTYVSPVAAGSVSDYVFKLAFIWITVGSAVISLKRGKWLPGLGAILKIAFLAFFLIVTSIYGFQHGFNRLSLSSFSPTMAGFLGVTPLLLFSFLGFESGNSAAGEMKNPGRDVPISVARSAIIAAASYLLPILAILLVVPLDKITGINGLFGAVSTVYTIFGSAQHTMLGVSAVVFCFVLVSQGGAWMIISDRMQAMAAADGSFFGGFFGRFHPKLGTPVRVNALSGIVATVFMLAAMQLTGSSAALFQVVLTIAISTYLLSYLLAIPAAVRLRTKFPTMPRPFKVPVSDLGFRILGVICFAWVLLGSWVAIFPGTMEATLGIDYNFKNIWGVSQLTFELFTVGTLLCILALGLIGYAFGGRVRRGEVITDGELPTVGLAEMTSETN</sequence>
<evidence type="ECO:0000313" key="9">
    <source>
        <dbReference type="Proteomes" id="UP000247832"/>
    </source>
</evidence>
<feature type="transmembrane region" description="Helical" evidence="7">
    <location>
        <begin position="239"/>
        <end position="260"/>
    </location>
</feature>
<keyword evidence="9" id="KW-1185">Reference proteome</keyword>
<comment type="caution">
    <text evidence="8">The sequence shown here is derived from an EMBL/GenBank/DDBJ whole genome shotgun (WGS) entry which is preliminary data.</text>
</comment>
<dbReference type="AlphaFoldDB" id="A0A2V5L1J8"/>
<keyword evidence="4 7" id="KW-0812">Transmembrane</keyword>
<keyword evidence="2" id="KW-0813">Transport</keyword>
<dbReference type="GO" id="GO:0022857">
    <property type="term" value="F:transmembrane transporter activity"/>
    <property type="evidence" value="ECO:0007669"/>
    <property type="project" value="InterPro"/>
</dbReference>
<dbReference type="Pfam" id="PF13520">
    <property type="entry name" value="AA_permease_2"/>
    <property type="match status" value="1"/>
</dbReference>
<dbReference type="Gene3D" id="1.20.1740.10">
    <property type="entry name" value="Amino acid/polyamine transporter I"/>
    <property type="match status" value="1"/>
</dbReference>
<evidence type="ECO:0000256" key="4">
    <source>
        <dbReference type="ARBA" id="ARBA00022692"/>
    </source>
</evidence>
<dbReference type="InterPro" id="IPR002293">
    <property type="entry name" value="AA/rel_permease1"/>
</dbReference>
<feature type="transmembrane region" description="Helical" evidence="7">
    <location>
        <begin position="318"/>
        <end position="335"/>
    </location>
</feature>
<feature type="transmembrane region" description="Helical" evidence="7">
    <location>
        <begin position="167"/>
        <end position="185"/>
    </location>
</feature>
<feature type="transmembrane region" description="Helical" evidence="7">
    <location>
        <begin position="368"/>
        <end position="393"/>
    </location>
</feature>
<keyword evidence="6 7" id="KW-0472">Membrane</keyword>
<evidence type="ECO:0000256" key="5">
    <source>
        <dbReference type="ARBA" id="ARBA00022989"/>
    </source>
</evidence>
<feature type="transmembrane region" description="Helical" evidence="7">
    <location>
        <begin position="290"/>
        <end position="312"/>
    </location>
</feature>
<feature type="transmembrane region" description="Helical" evidence="7">
    <location>
        <begin position="266"/>
        <end position="283"/>
    </location>
</feature>
<organism evidence="8 9">
    <name type="scientific">Arthrobacter livingstonensis</name>
    <dbReference type="NCBI Taxonomy" id="670078"/>
    <lineage>
        <taxon>Bacteria</taxon>
        <taxon>Bacillati</taxon>
        <taxon>Actinomycetota</taxon>
        <taxon>Actinomycetes</taxon>
        <taxon>Micrococcales</taxon>
        <taxon>Micrococcaceae</taxon>
        <taxon>Arthrobacter</taxon>
    </lineage>
</organism>
<dbReference type="PANTHER" id="PTHR42770">
    <property type="entry name" value="AMINO ACID TRANSPORTER-RELATED"/>
    <property type="match status" value="1"/>
</dbReference>
<dbReference type="PIRSF" id="PIRSF006060">
    <property type="entry name" value="AA_transporter"/>
    <property type="match status" value="1"/>
</dbReference>
<dbReference type="OrthoDB" id="3170677at2"/>
<feature type="transmembrane region" description="Helical" evidence="7">
    <location>
        <begin position="458"/>
        <end position="481"/>
    </location>
</feature>
<name>A0A2V5L1J8_9MICC</name>
<keyword evidence="3" id="KW-1003">Cell membrane</keyword>
<evidence type="ECO:0000256" key="1">
    <source>
        <dbReference type="ARBA" id="ARBA00004651"/>
    </source>
</evidence>
<feature type="transmembrane region" description="Helical" evidence="7">
    <location>
        <begin position="137"/>
        <end position="155"/>
    </location>
</feature>
<protein>
    <submittedName>
        <fullName evidence="8">Amino acid permease</fullName>
    </submittedName>
</protein>
<accession>A0A2V5L1J8</accession>
<gene>
    <name evidence="8" type="ORF">CVV68_19720</name>
</gene>
<feature type="transmembrane region" description="Helical" evidence="7">
    <location>
        <begin position="413"/>
        <end position="438"/>
    </location>
</feature>
<dbReference type="EMBL" id="QJVD01000031">
    <property type="protein sequence ID" value="PYI65079.1"/>
    <property type="molecule type" value="Genomic_DNA"/>
</dbReference>
<evidence type="ECO:0000256" key="6">
    <source>
        <dbReference type="ARBA" id="ARBA00023136"/>
    </source>
</evidence>
<evidence type="ECO:0000313" key="8">
    <source>
        <dbReference type="EMBL" id="PYI65079.1"/>
    </source>
</evidence>
<comment type="subcellular location">
    <subcellularLocation>
        <location evidence="1">Cell membrane</location>
        <topology evidence="1">Multi-pass membrane protein</topology>
    </subcellularLocation>
</comment>
<feature type="transmembrane region" description="Helical" evidence="7">
    <location>
        <begin position="342"/>
        <end position="362"/>
    </location>
</feature>
<feature type="transmembrane region" description="Helical" evidence="7">
    <location>
        <begin position="53"/>
        <end position="72"/>
    </location>
</feature>
<evidence type="ECO:0000256" key="7">
    <source>
        <dbReference type="SAM" id="Phobius"/>
    </source>
</evidence>
<dbReference type="GO" id="GO:0005886">
    <property type="term" value="C:plasma membrane"/>
    <property type="evidence" value="ECO:0007669"/>
    <property type="project" value="UniProtKB-SubCell"/>
</dbReference>
<dbReference type="Proteomes" id="UP000247832">
    <property type="component" value="Unassembled WGS sequence"/>
</dbReference>
<reference evidence="8 9" key="1">
    <citation type="submission" date="2018-05" db="EMBL/GenBank/DDBJ databases">
        <title>Genetic diversity of glacier-inhabiting Cryobacterium bacteria in China and description of Cryobacterium mengkeensis sp. nov. and Arthrobacter glacialis sp. nov.</title>
        <authorList>
            <person name="Liu Q."/>
            <person name="Xin Y.-H."/>
        </authorList>
    </citation>
    <scope>NUCLEOTIDE SEQUENCE [LARGE SCALE GENOMIC DNA]</scope>
    <source>
        <strain evidence="8 9">LI2</strain>
    </source>
</reference>
<keyword evidence="5 7" id="KW-1133">Transmembrane helix</keyword>
<dbReference type="PANTHER" id="PTHR42770:SF15">
    <property type="entry name" value="GLUTAMATE_GAMMA-AMINOBUTYRATE ANTIPORTER-RELATED"/>
    <property type="match status" value="1"/>
</dbReference>
<evidence type="ECO:0000256" key="2">
    <source>
        <dbReference type="ARBA" id="ARBA00022448"/>
    </source>
</evidence>
<feature type="transmembrane region" description="Helical" evidence="7">
    <location>
        <begin position="197"/>
        <end position="218"/>
    </location>
</feature>
<feature type="transmembrane region" description="Helical" evidence="7">
    <location>
        <begin position="21"/>
        <end position="41"/>
    </location>
</feature>
<evidence type="ECO:0000256" key="3">
    <source>
        <dbReference type="ARBA" id="ARBA00022475"/>
    </source>
</evidence>
<dbReference type="InterPro" id="IPR050367">
    <property type="entry name" value="APC_superfamily"/>
</dbReference>